<dbReference type="AlphaFoldDB" id="A0A6A6C459"/>
<name>A0A6A6C459_ZASCE</name>
<feature type="chain" id="PRO_5025632495" evidence="1">
    <location>
        <begin position="24"/>
        <end position="163"/>
    </location>
</feature>
<evidence type="ECO:0000313" key="3">
    <source>
        <dbReference type="Proteomes" id="UP000799537"/>
    </source>
</evidence>
<protein>
    <submittedName>
        <fullName evidence="2">Uncharacterized protein</fullName>
    </submittedName>
</protein>
<dbReference type="RefSeq" id="XP_033662826.1">
    <property type="nucleotide sequence ID" value="XM_033808667.1"/>
</dbReference>
<reference evidence="2" key="1">
    <citation type="journal article" date="2020" name="Stud. Mycol.">
        <title>101 Dothideomycetes genomes: a test case for predicting lifestyles and emergence of pathogens.</title>
        <authorList>
            <person name="Haridas S."/>
            <person name="Albert R."/>
            <person name="Binder M."/>
            <person name="Bloem J."/>
            <person name="Labutti K."/>
            <person name="Salamov A."/>
            <person name="Andreopoulos B."/>
            <person name="Baker S."/>
            <person name="Barry K."/>
            <person name="Bills G."/>
            <person name="Bluhm B."/>
            <person name="Cannon C."/>
            <person name="Castanera R."/>
            <person name="Culley D."/>
            <person name="Daum C."/>
            <person name="Ezra D."/>
            <person name="Gonzalez J."/>
            <person name="Henrissat B."/>
            <person name="Kuo A."/>
            <person name="Liang C."/>
            <person name="Lipzen A."/>
            <person name="Lutzoni F."/>
            <person name="Magnuson J."/>
            <person name="Mondo S."/>
            <person name="Nolan M."/>
            <person name="Ohm R."/>
            <person name="Pangilinan J."/>
            <person name="Park H.-J."/>
            <person name="Ramirez L."/>
            <person name="Alfaro M."/>
            <person name="Sun H."/>
            <person name="Tritt A."/>
            <person name="Yoshinaga Y."/>
            <person name="Zwiers L.-H."/>
            <person name="Turgeon B."/>
            <person name="Goodwin S."/>
            <person name="Spatafora J."/>
            <person name="Crous P."/>
            <person name="Grigoriev I."/>
        </authorList>
    </citation>
    <scope>NUCLEOTIDE SEQUENCE</scope>
    <source>
        <strain evidence="2">ATCC 36951</strain>
    </source>
</reference>
<proteinExistence type="predicted"/>
<dbReference type="Proteomes" id="UP000799537">
    <property type="component" value="Unassembled WGS sequence"/>
</dbReference>
<dbReference type="GeneID" id="54561939"/>
<organism evidence="2 3">
    <name type="scientific">Zasmidium cellare ATCC 36951</name>
    <dbReference type="NCBI Taxonomy" id="1080233"/>
    <lineage>
        <taxon>Eukaryota</taxon>
        <taxon>Fungi</taxon>
        <taxon>Dikarya</taxon>
        <taxon>Ascomycota</taxon>
        <taxon>Pezizomycotina</taxon>
        <taxon>Dothideomycetes</taxon>
        <taxon>Dothideomycetidae</taxon>
        <taxon>Mycosphaerellales</taxon>
        <taxon>Mycosphaerellaceae</taxon>
        <taxon>Zasmidium</taxon>
    </lineage>
</organism>
<evidence type="ECO:0000256" key="1">
    <source>
        <dbReference type="SAM" id="SignalP"/>
    </source>
</evidence>
<keyword evidence="3" id="KW-1185">Reference proteome</keyword>
<sequence length="163" mass="18781">MVCLLWTMLLKVYLCILYEPVEVDVGNMPFQVWSLSSLLMRTSSLVWLTGNDPESELELSNGAEAVMVWRDFFVLAFKEERLTILPESTNLKCRMTADFHLIFVLEVAGNEKHVLDWLAVDDHFCDHRDRPKAPIRPAFVARSVKRHLEIVMPVSPSDFCIDL</sequence>
<feature type="signal peptide" evidence="1">
    <location>
        <begin position="1"/>
        <end position="23"/>
    </location>
</feature>
<dbReference type="EMBL" id="ML993616">
    <property type="protein sequence ID" value="KAF2161937.1"/>
    <property type="molecule type" value="Genomic_DNA"/>
</dbReference>
<accession>A0A6A6C459</accession>
<evidence type="ECO:0000313" key="2">
    <source>
        <dbReference type="EMBL" id="KAF2161937.1"/>
    </source>
</evidence>
<keyword evidence="1" id="KW-0732">Signal</keyword>
<gene>
    <name evidence="2" type="ORF">M409DRAFT_27663</name>
</gene>